<evidence type="ECO:0000313" key="3">
    <source>
        <dbReference type="Proteomes" id="UP000005237"/>
    </source>
</evidence>
<accession>A0A8R1IWJ2</accession>
<dbReference type="EnsemblMetazoa" id="CJA42551.1">
    <property type="protein sequence ID" value="CJA42551.1"/>
    <property type="gene ID" value="WBGene00218399"/>
</dbReference>
<keyword evidence="3" id="KW-1185">Reference proteome</keyword>
<reference evidence="3" key="1">
    <citation type="submission" date="2010-08" db="EMBL/GenBank/DDBJ databases">
        <authorList>
            <consortium name="Caenorhabditis japonica Sequencing Consortium"/>
            <person name="Wilson R.K."/>
        </authorList>
    </citation>
    <scope>NUCLEOTIDE SEQUENCE [LARGE SCALE GENOMIC DNA]</scope>
    <source>
        <strain evidence="3">DF5081</strain>
    </source>
</reference>
<feature type="compositionally biased region" description="Basic and acidic residues" evidence="1">
    <location>
        <begin position="109"/>
        <end position="125"/>
    </location>
</feature>
<name>A0A8R1IWJ2_CAEJA</name>
<evidence type="ECO:0000256" key="1">
    <source>
        <dbReference type="SAM" id="MobiDB-lite"/>
    </source>
</evidence>
<dbReference type="Proteomes" id="UP000005237">
    <property type="component" value="Unassembled WGS sequence"/>
</dbReference>
<sequence>MTLFGSSQRHFLNESENNAREICTEKISERIRMSVTLYSSSRKRSLDGADNAKDRCKMDVANARMVGGLIACCRLTEDTPRQLVYRETRMLPLSDELKLGSEQLAIDADLNRRRPTERSSGDRPRTSPLGCVEAVQKKNHTLFVNSYLSNHYTHPILGKQPPPLNEANSP</sequence>
<evidence type="ECO:0000313" key="2">
    <source>
        <dbReference type="EnsemblMetazoa" id="CJA42551.1"/>
    </source>
</evidence>
<dbReference type="AlphaFoldDB" id="A0A8R1IWJ2"/>
<protein>
    <submittedName>
        <fullName evidence="2">Uncharacterized protein</fullName>
    </submittedName>
</protein>
<reference evidence="2" key="2">
    <citation type="submission" date="2022-06" db="UniProtKB">
        <authorList>
            <consortium name="EnsemblMetazoa"/>
        </authorList>
    </citation>
    <scope>IDENTIFICATION</scope>
    <source>
        <strain evidence="2">DF5081</strain>
    </source>
</reference>
<organism evidence="2 3">
    <name type="scientific">Caenorhabditis japonica</name>
    <dbReference type="NCBI Taxonomy" id="281687"/>
    <lineage>
        <taxon>Eukaryota</taxon>
        <taxon>Metazoa</taxon>
        <taxon>Ecdysozoa</taxon>
        <taxon>Nematoda</taxon>
        <taxon>Chromadorea</taxon>
        <taxon>Rhabditida</taxon>
        <taxon>Rhabditina</taxon>
        <taxon>Rhabditomorpha</taxon>
        <taxon>Rhabditoidea</taxon>
        <taxon>Rhabditidae</taxon>
        <taxon>Peloderinae</taxon>
        <taxon>Caenorhabditis</taxon>
    </lineage>
</organism>
<proteinExistence type="predicted"/>
<feature type="region of interest" description="Disordered" evidence="1">
    <location>
        <begin position="108"/>
        <end position="130"/>
    </location>
</feature>